<dbReference type="HOGENOM" id="CLU_071037_1_0_9"/>
<proteinExistence type="predicted"/>
<organism evidence="1 2">
    <name type="scientific">Eshraghiella crossota DSM 2876</name>
    <dbReference type="NCBI Taxonomy" id="511680"/>
    <lineage>
        <taxon>Bacteria</taxon>
        <taxon>Bacillati</taxon>
        <taxon>Bacillota</taxon>
        <taxon>Clostridia</taxon>
        <taxon>Lachnospirales</taxon>
        <taxon>Lachnospiraceae</taxon>
        <taxon>Eshraghiella</taxon>
    </lineage>
</organism>
<protein>
    <recommendedName>
        <fullName evidence="3">SAM-dependent methyltransferase</fullName>
    </recommendedName>
</protein>
<dbReference type="GeneID" id="98918228"/>
<dbReference type="PANTHER" id="PTHR38451">
    <property type="entry name" value="TRNA (ADENINE(22)-N(1))-METHYLTRANSFERASE"/>
    <property type="match status" value="1"/>
</dbReference>
<dbReference type="RefSeq" id="WP_005603200.1">
    <property type="nucleotide sequence ID" value="NZ_GG663524.1"/>
</dbReference>
<gene>
    <name evidence="1" type="ORF">BUTYVIB_01546</name>
</gene>
<dbReference type="AlphaFoldDB" id="D4S0C7"/>
<dbReference type="Gene3D" id="1.10.287.1890">
    <property type="match status" value="1"/>
</dbReference>
<evidence type="ECO:0000313" key="2">
    <source>
        <dbReference type="Proteomes" id="UP000006238"/>
    </source>
</evidence>
<dbReference type="InterPro" id="IPR006901">
    <property type="entry name" value="TrmK"/>
</dbReference>
<comment type="caution">
    <text evidence="1">The sequence shown here is derived from an EMBL/GenBank/DDBJ whole genome shotgun (WGS) entry which is preliminary data.</text>
</comment>
<dbReference type="PIRSF" id="PIRSF018637">
    <property type="entry name" value="TrmK"/>
    <property type="match status" value="1"/>
</dbReference>
<sequence length="231" mass="25848">MMNISDRLKTVASLITAGNSVADIGTDHGYIPIYLALNDLTKKAVAMDINEGPLSRAADNIQKYNVGSCVETRISDGLCGLAENEVDTIVIAGMGGLLINRILEDNMKVALSAKEIILSPHSDVPKVREFLADNGLMVTDEVMVKDEGKYYFVLKAVKGHDDIEERELYKIYGHILFEHKDKVFYEYLINEKKKRENILEKMSESSNSERKAALKKESELITEGLIEYESI</sequence>
<dbReference type="PANTHER" id="PTHR38451:SF1">
    <property type="entry name" value="TRNA (ADENINE(22)-N(1))-METHYLTRANSFERASE"/>
    <property type="match status" value="1"/>
</dbReference>
<dbReference type="Proteomes" id="UP000006238">
    <property type="component" value="Unassembled WGS sequence"/>
</dbReference>
<dbReference type="SUPFAM" id="SSF53335">
    <property type="entry name" value="S-adenosyl-L-methionine-dependent methyltransferases"/>
    <property type="match status" value="1"/>
</dbReference>
<evidence type="ECO:0008006" key="3">
    <source>
        <dbReference type="Google" id="ProtNLM"/>
    </source>
</evidence>
<accession>D4S0C7</accession>
<name>D4S0C7_9FIRM</name>
<dbReference type="Gene3D" id="3.40.50.150">
    <property type="entry name" value="Vaccinia Virus protein VP39"/>
    <property type="match status" value="1"/>
</dbReference>
<reference evidence="1 2" key="1">
    <citation type="submission" date="2010-02" db="EMBL/GenBank/DDBJ databases">
        <authorList>
            <person name="Weinstock G."/>
            <person name="Sodergren E."/>
            <person name="Clifton S."/>
            <person name="Fulton L."/>
            <person name="Fulton B."/>
            <person name="Courtney L."/>
            <person name="Fronick C."/>
            <person name="Harrison M."/>
            <person name="Strong C."/>
            <person name="Farmer C."/>
            <person name="Delahaunty K."/>
            <person name="Markovic C."/>
            <person name="Hall O."/>
            <person name="Minx P."/>
            <person name="Tomlinson C."/>
            <person name="Mitreva M."/>
            <person name="Nelson J."/>
            <person name="Hou S."/>
            <person name="Wollam A."/>
            <person name="Pepin K.H."/>
            <person name="Johnson M."/>
            <person name="Bhonagiri V."/>
            <person name="Zhang X."/>
            <person name="Suruliraj S."/>
            <person name="Warren W."/>
            <person name="Chinwalla A."/>
            <person name="Mardis E.R."/>
            <person name="Wilson R.K."/>
        </authorList>
    </citation>
    <scope>NUCLEOTIDE SEQUENCE [LARGE SCALE GENOMIC DNA]</scope>
    <source>
        <strain evidence="1 2">DSM 2876</strain>
    </source>
</reference>
<dbReference type="eggNOG" id="COG2384">
    <property type="taxonomic scope" value="Bacteria"/>
</dbReference>
<evidence type="ECO:0000313" key="1">
    <source>
        <dbReference type="EMBL" id="EFF68275.1"/>
    </source>
</evidence>
<dbReference type="STRING" id="45851.BHV86_10030"/>
<dbReference type="EMBL" id="ABWN01000030">
    <property type="protein sequence ID" value="EFF68275.1"/>
    <property type="molecule type" value="Genomic_DNA"/>
</dbReference>
<keyword evidence="2" id="KW-1185">Reference proteome</keyword>
<dbReference type="GO" id="GO:0160105">
    <property type="term" value="F:tRNA (adenine(22)-N1)-methyltransferase activity"/>
    <property type="evidence" value="ECO:0007669"/>
    <property type="project" value="InterPro"/>
</dbReference>
<dbReference type="InterPro" id="IPR029063">
    <property type="entry name" value="SAM-dependent_MTases_sf"/>
</dbReference>
<dbReference type="Pfam" id="PF12847">
    <property type="entry name" value="Methyltransf_18"/>
    <property type="match status" value="1"/>
</dbReference>